<keyword evidence="8" id="KW-0540">Nuclease</keyword>
<dbReference type="InterPro" id="IPR020667">
    <property type="entry name" value="DNA_mismatch_repair_MutL"/>
</dbReference>
<dbReference type="GO" id="GO:0004519">
    <property type="term" value="F:endonuclease activity"/>
    <property type="evidence" value="ECO:0007669"/>
    <property type="project" value="UniProtKB-KW"/>
</dbReference>
<reference evidence="8 9" key="1">
    <citation type="submission" date="2024-09" db="EMBL/GenBank/DDBJ databases">
        <authorList>
            <person name="Sun Q."/>
            <person name="Mori K."/>
        </authorList>
    </citation>
    <scope>NUCLEOTIDE SEQUENCE [LARGE SCALE GENOMIC DNA]</scope>
    <source>
        <strain evidence="8 9">NCAIM B.02610</strain>
    </source>
</reference>
<dbReference type="NCBIfam" id="TIGR00585">
    <property type="entry name" value="mutl"/>
    <property type="match status" value="1"/>
</dbReference>
<dbReference type="Proteomes" id="UP001589838">
    <property type="component" value="Unassembled WGS sequence"/>
</dbReference>
<comment type="function">
    <text evidence="4">This protein is involved in the repair of mismatches in DNA. It is required for dam-dependent methyl-directed DNA mismatch repair. May act as a 'molecular matchmaker', a protein that promotes the formation of a stable complex between two or more DNA-binding proteins in an ATP-dependent manner without itself being part of a final effector complex.</text>
</comment>
<dbReference type="InterPro" id="IPR014790">
    <property type="entry name" value="MutL_C"/>
</dbReference>
<dbReference type="PROSITE" id="PS00058">
    <property type="entry name" value="DNA_MISMATCH_REPAIR_1"/>
    <property type="match status" value="1"/>
</dbReference>
<gene>
    <name evidence="4 8" type="primary">mutL</name>
    <name evidence="8" type="ORF">ACFFHM_16075</name>
</gene>
<keyword evidence="2 4" id="KW-0227">DNA damage</keyword>
<evidence type="ECO:0000259" key="6">
    <source>
        <dbReference type="SMART" id="SM00853"/>
    </source>
</evidence>
<comment type="caution">
    <text evidence="8">The sequence shown here is derived from an EMBL/GenBank/DDBJ whole genome shotgun (WGS) entry which is preliminary data.</text>
</comment>
<evidence type="ECO:0000259" key="7">
    <source>
        <dbReference type="SMART" id="SM01340"/>
    </source>
</evidence>
<dbReference type="Gene3D" id="3.30.565.10">
    <property type="entry name" value="Histidine kinase-like ATPase, C-terminal domain"/>
    <property type="match status" value="1"/>
</dbReference>
<proteinExistence type="inferred from homology"/>
<dbReference type="SMART" id="SM01340">
    <property type="entry name" value="DNA_mis_repair"/>
    <property type="match status" value="1"/>
</dbReference>
<dbReference type="InterPro" id="IPR036890">
    <property type="entry name" value="HATPase_C_sf"/>
</dbReference>
<feature type="region of interest" description="Disordered" evidence="5">
    <location>
        <begin position="352"/>
        <end position="371"/>
    </location>
</feature>
<dbReference type="InterPro" id="IPR014721">
    <property type="entry name" value="Ribsml_uS5_D2-typ_fold_subgr"/>
</dbReference>
<dbReference type="InterPro" id="IPR014762">
    <property type="entry name" value="DNA_mismatch_repair_CS"/>
</dbReference>
<keyword evidence="3 4" id="KW-0234">DNA repair</keyword>
<dbReference type="RefSeq" id="WP_335961145.1">
    <property type="nucleotide sequence ID" value="NZ_JAXBLX010000014.1"/>
</dbReference>
<evidence type="ECO:0000313" key="9">
    <source>
        <dbReference type="Proteomes" id="UP001589838"/>
    </source>
</evidence>
<evidence type="ECO:0000256" key="1">
    <source>
        <dbReference type="ARBA" id="ARBA00006082"/>
    </source>
</evidence>
<dbReference type="InterPro" id="IPR013507">
    <property type="entry name" value="DNA_mismatch_S5_2-like"/>
</dbReference>
<dbReference type="InterPro" id="IPR042120">
    <property type="entry name" value="MutL_C_dimsub"/>
</dbReference>
<dbReference type="Pfam" id="PF13589">
    <property type="entry name" value="HATPase_c_3"/>
    <property type="match status" value="1"/>
</dbReference>
<dbReference type="InterPro" id="IPR020568">
    <property type="entry name" value="Ribosomal_Su5_D2-typ_SF"/>
</dbReference>
<dbReference type="Gene3D" id="3.30.230.10">
    <property type="match status" value="1"/>
</dbReference>
<dbReference type="InterPro" id="IPR002099">
    <property type="entry name" value="MutL/Mlh/PMS"/>
</dbReference>
<dbReference type="EMBL" id="JBHLUX010000038">
    <property type="protein sequence ID" value="MFC0471971.1"/>
    <property type="molecule type" value="Genomic_DNA"/>
</dbReference>
<name>A0ABV6KF62_9BACI</name>
<feature type="domain" description="MutL C-terminal dimerisation" evidence="6">
    <location>
        <begin position="449"/>
        <end position="591"/>
    </location>
</feature>
<dbReference type="NCBIfam" id="NF000950">
    <property type="entry name" value="PRK00095.1-3"/>
    <property type="match status" value="1"/>
</dbReference>
<organism evidence="8 9">
    <name type="scientific">Halalkalibacter kiskunsagensis</name>
    <dbReference type="NCBI Taxonomy" id="1548599"/>
    <lineage>
        <taxon>Bacteria</taxon>
        <taxon>Bacillati</taxon>
        <taxon>Bacillota</taxon>
        <taxon>Bacilli</taxon>
        <taxon>Bacillales</taxon>
        <taxon>Bacillaceae</taxon>
        <taxon>Halalkalibacter</taxon>
    </lineage>
</organism>
<dbReference type="SUPFAM" id="SSF54211">
    <property type="entry name" value="Ribosomal protein S5 domain 2-like"/>
    <property type="match status" value="1"/>
</dbReference>
<dbReference type="InterPro" id="IPR042121">
    <property type="entry name" value="MutL_C_regsub"/>
</dbReference>
<dbReference type="InterPro" id="IPR038973">
    <property type="entry name" value="MutL/Mlh/Pms-like"/>
</dbReference>
<dbReference type="Gene3D" id="3.30.1370.100">
    <property type="entry name" value="MutL, C-terminal domain, regulatory subdomain"/>
    <property type="match status" value="1"/>
</dbReference>
<comment type="similarity">
    <text evidence="1 4">Belongs to the DNA mismatch repair MutL/HexB family.</text>
</comment>
<dbReference type="PANTHER" id="PTHR10073:SF12">
    <property type="entry name" value="DNA MISMATCH REPAIR PROTEIN MLH1"/>
    <property type="match status" value="1"/>
</dbReference>
<sequence length="635" mass="71599">MTQIIKLDDALSNKIAAGEVVERPASIVKELVENSLDANSTHIVVEIDEGGLSSIRIVDNGDGINNDEVETAFYRHATSKIRTDRDLFQIATLGFRGEALPSIASVAHVKLTTSMGTGRGTEIVLEGGIVKHKKAATARKGTEIVVTNLFYNTPARLKYLKTVHTEAGNVSDIINRLALAHPHVAFEYSHHGKEVLKTSGNGDIRQVIAAIYGRNVAKKVQPIEGQSLDYEIRGFVALPELTRASRQYMSIFINGRYIRNYALARAIQEGYHTLLPIGRYPLVVLSIDMDPKLIDVNVHPSKLEVRLSKEEELGQLITSSIKRVFKQQTLIPAADTKKRSDFSNYRSEQVSLDFEKGTEGQSNQVKEASHEQVRSDSFFPFDVQKESEKVEIGSSTANIAEKETKHQEYEEEPFEQREKETFIQNEKVPIKPAISVQEPSNDRVPALYPVGQMHGTYIIAQNETGMYLIDQHAAQERVKYEFFRDKVAEVDPHVQDLLIPITLECTAQEFATINDHLDDLHEVGVFLEVFGTQAFIVRAHPTWLPKGYEEETIREIIDFLLEHRKVDIAKLREEAAILMSCKAAIKANRHLRQDEMFALLESLRKSSDPFTCPHGRPILVHFSTYALEKMFKRVM</sequence>
<dbReference type="Gene3D" id="3.30.1540.20">
    <property type="entry name" value="MutL, C-terminal domain, dimerisation subdomain"/>
    <property type="match status" value="1"/>
</dbReference>
<protein>
    <recommendedName>
        <fullName evidence="4">DNA mismatch repair protein MutL</fullName>
    </recommendedName>
</protein>
<keyword evidence="8" id="KW-0255">Endonuclease</keyword>
<dbReference type="InterPro" id="IPR037198">
    <property type="entry name" value="MutL_C_sf"/>
</dbReference>
<evidence type="ECO:0000256" key="2">
    <source>
        <dbReference type="ARBA" id="ARBA00022763"/>
    </source>
</evidence>
<dbReference type="SMART" id="SM00853">
    <property type="entry name" value="MutL_C"/>
    <property type="match status" value="1"/>
</dbReference>
<dbReference type="SUPFAM" id="SSF118116">
    <property type="entry name" value="DNA mismatch repair protein MutL"/>
    <property type="match status" value="1"/>
</dbReference>
<dbReference type="CDD" id="cd16926">
    <property type="entry name" value="HATPase_MutL-MLH-PMS-like"/>
    <property type="match status" value="1"/>
</dbReference>
<keyword evidence="9" id="KW-1185">Reference proteome</keyword>
<feature type="domain" description="DNA mismatch repair protein S5" evidence="7">
    <location>
        <begin position="208"/>
        <end position="326"/>
    </location>
</feature>
<evidence type="ECO:0000256" key="4">
    <source>
        <dbReference type="HAMAP-Rule" id="MF_00149"/>
    </source>
</evidence>
<evidence type="ECO:0000256" key="5">
    <source>
        <dbReference type="SAM" id="MobiDB-lite"/>
    </source>
</evidence>
<dbReference type="SUPFAM" id="SSF55874">
    <property type="entry name" value="ATPase domain of HSP90 chaperone/DNA topoisomerase II/histidine kinase"/>
    <property type="match status" value="1"/>
</dbReference>
<dbReference type="Pfam" id="PF08676">
    <property type="entry name" value="MutL_C"/>
    <property type="match status" value="1"/>
</dbReference>
<evidence type="ECO:0000256" key="3">
    <source>
        <dbReference type="ARBA" id="ARBA00023204"/>
    </source>
</evidence>
<evidence type="ECO:0000313" key="8">
    <source>
        <dbReference type="EMBL" id="MFC0471971.1"/>
    </source>
</evidence>
<accession>A0ABV6KF62</accession>
<dbReference type="CDD" id="cd00782">
    <property type="entry name" value="MutL_Trans"/>
    <property type="match status" value="1"/>
</dbReference>
<keyword evidence="8" id="KW-0378">Hydrolase</keyword>
<dbReference type="HAMAP" id="MF_00149">
    <property type="entry name" value="DNA_mis_repair"/>
    <property type="match status" value="1"/>
</dbReference>
<dbReference type="Pfam" id="PF01119">
    <property type="entry name" value="DNA_mis_repair"/>
    <property type="match status" value="1"/>
</dbReference>
<dbReference type="PANTHER" id="PTHR10073">
    <property type="entry name" value="DNA MISMATCH REPAIR PROTEIN MLH, PMS, MUTL"/>
    <property type="match status" value="1"/>
</dbReference>